<evidence type="ECO:0000259" key="4">
    <source>
        <dbReference type="Pfam" id="PF07593"/>
    </source>
</evidence>
<evidence type="ECO:0000256" key="1">
    <source>
        <dbReference type="ARBA" id="ARBA00022729"/>
    </source>
</evidence>
<dbReference type="InterPro" id="IPR027039">
    <property type="entry name" value="Crtac1"/>
</dbReference>
<evidence type="ECO:0000256" key="2">
    <source>
        <dbReference type="SAM" id="MobiDB-lite"/>
    </source>
</evidence>
<dbReference type="STRING" id="435880.SAMN04487988_104232"/>
<evidence type="ECO:0000313" key="6">
    <source>
        <dbReference type="Proteomes" id="UP000199642"/>
    </source>
</evidence>
<feature type="chain" id="PRO_5011543706" evidence="3">
    <location>
        <begin position="24"/>
        <end position="1112"/>
    </location>
</feature>
<dbReference type="Proteomes" id="UP000199642">
    <property type="component" value="Unassembled WGS sequence"/>
</dbReference>
<dbReference type="InterPro" id="IPR013517">
    <property type="entry name" value="FG-GAP"/>
</dbReference>
<keyword evidence="1 3" id="KW-0732">Signal</keyword>
<dbReference type="RefSeq" id="WP_092790377.1">
    <property type="nucleotide sequence ID" value="NZ_FOPC01000004.1"/>
</dbReference>
<dbReference type="EMBL" id="FOPC01000004">
    <property type="protein sequence ID" value="SFG50762.1"/>
    <property type="molecule type" value="Genomic_DNA"/>
</dbReference>
<protein>
    <submittedName>
        <fullName evidence="5">Repeat domain-containing protein</fullName>
    </submittedName>
</protein>
<dbReference type="SUPFAM" id="SSF69318">
    <property type="entry name" value="Integrin alpha N-terminal domain"/>
    <property type="match status" value="3"/>
</dbReference>
<accession>A0A1I2SD29</accession>
<name>A0A1I2SD29_9BACT</name>
<dbReference type="Gene3D" id="2.130.10.130">
    <property type="entry name" value="Integrin alpha, N-terminal"/>
    <property type="match status" value="4"/>
</dbReference>
<feature type="domain" description="ASPIC/UnbV" evidence="4">
    <location>
        <begin position="538"/>
        <end position="604"/>
    </location>
</feature>
<dbReference type="PANTHER" id="PTHR16026:SF0">
    <property type="entry name" value="CARTILAGE ACIDIC PROTEIN 1"/>
    <property type="match status" value="1"/>
</dbReference>
<dbReference type="OrthoDB" id="9816120at2"/>
<dbReference type="InterPro" id="IPR028994">
    <property type="entry name" value="Integrin_alpha_N"/>
</dbReference>
<feature type="compositionally biased region" description="Polar residues" evidence="2">
    <location>
        <begin position="689"/>
        <end position="702"/>
    </location>
</feature>
<reference evidence="6" key="1">
    <citation type="submission" date="2016-10" db="EMBL/GenBank/DDBJ databases">
        <authorList>
            <person name="Varghese N."/>
            <person name="Submissions S."/>
        </authorList>
    </citation>
    <scope>NUCLEOTIDE SEQUENCE [LARGE SCALE GENOMIC DNA]</scope>
    <source>
        <strain evidence="6">DSM 19315</strain>
    </source>
</reference>
<organism evidence="5 6">
    <name type="scientific">Algoriphagus hitonicola</name>
    <dbReference type="NCBI Taxonomy" id="435880"/>
    <lineage>
        <taxon>Bacteria</taxon>
        <taxon>Pseudomonadati</taxon>
        <taxon>Bacteroidota</taxon>
        <taxon>Cytophagia</taxon>
        <taxon>Cytophagales</taxon>
        <taxon>Cyclobacteriaceae</taxon>
        <taxon>Algoriphagus</taxon>
    </lineage>
</organism>
<evidence type="ECO:0000256" key="3">
    <source>
        <dbReference type="SAM" id="SignalP"/>
    </source>
</evidence>
<sequence length="1112" mass="123540">MRRITTSFYCVLIVLLISCQKSAPEKKSRPETSSNALFQLVEPKVSGVTFINRIEESLNLNVLMYEYLYNGAGVAVGDLNGDGLDDLYFSANVSGPKLYLNQGNLKFKDITETANVQGIPGPWNTGVVFADVNGDGLLDIYQCRSGALPPEKRKNLLFINQGPDESGIPIFEEKGAEFGIDSSSPSTSASFFDFDRDGDLDLFLLNHNTRSIQNQDVSRTIKLLKEKNEAGSQLFENRNGVFVEVTSEAGISSSVFSYGLGISTVDVNMDGWPDIYIGNDYAMPDYLYINQKDGTFKDEIGQRLGHISNFSMGNDIADVNNDGLPDIFTLDMLPEDNYRQKLLMAPDNYEVFQLNLDKGWHHQYMRNMLHVNDGTGKFQEVGQFSGISNTDWSWSALFADFDNDGWKDLFVSNGYLRDYNNQDFLMYMENYVQTSGGNLKREDLLDLVKTMPSTGISNYVFRNNQNLQFENKTQDWGLDIPLTSNGSAYADLDNDGDLDLIVNNINSPASIFENKSNELQAQNYLKIKLTGEKKNPFAIGTQVSAYSGNAIQYLEQNPYRGFQSSVSPVLHLGLGEGRSIDSLVISWPDGSEKILRSVSANQTLEIDSNTGDDYQGKAKENTPILSKTFEVGLKKGVQSNDFKRQPMLLHPISNQQQAWTVADFDQDGHPDLFVGGERGVSGGILYHLTSPQPKTPDTSSFKGDSPAEDSDAVAFDANGDGKTDLLVAGGGLHQFQSGDKEWEPRLYLNQGNKRFTRSENAFDGFSSPVSKILVHDFNGDGAEDVLLASRLTPDQYPLSPGAQIWISDGKGKFTEETQKYAPELFELGMITDGVFVDLDQDGSDELILVGEAMPISIFEINGKQWEKATERYFETPLIGFWNHIQSADWDQNGNVELIVGNIGKNTQLRASLEKPMELLFRDFDGNGSMDAIYGYPIQGEVYPLVSRGELLAQMPLLKKRYLDFKSYASLKFEDLFSPSERSDAELIQINELETVYLKINSLGKFEQKPLPQEVQYSPVFASHATDINDDGKLDLILGGNMDFGKISIGKYDASRGLILLGDGAGEFQPLSPDESGVSILGDTRGITTVEDYLIWIEKSKAVHIYNKNQAPN</sequence>
<feature type="region of interest" description="Disordered" evidence="2">
    <location>
        <begin position="689"/>
        <end position="716"/>
    </location>
</feature>
<feature type="signal peptide" evidence="3">
    <location>
        <begin position="1"/>
        <end position="23"/>
    </location>
</feature>
<dbReference type="Pfam" id="PF13517">
    <property type="entry name" value="FG-GAP_3"/>
    <property type="match status" value="5"/>
</dbReference>
<keyword evidence="6" id="KW-1185">Reference proteome</keyword>
<gene>
    <name evidence="5" type="ORF">SAMN04487988_104232</name>
</gene>
<dbReference type="AlphaFoldDB" id="A0A1I2SD29"/>
<dbReference type="InterPro" id="IPR011519">
    <property type="entry name" value="UnbV_ASPIC"/>
</dbReference>
<proteinExistence type="predicted"/>
<evidence type="ECO:0000313" key="5">
    <source>
        <dbReference type="EMBL" id="SFG50762.1"/>
    </source>
</evidence>
<dbReference type="Pfam" id="PF07593">
    <property type="entry name" value="UnbV_ASPIC"/>
    <property type="match status" value="1"/>
</dbReference>
<dbReference type="PROSITE" id="PS51257">
    <property type="entry name" value="PROKAR_LIPOPROTEIN"/>
    <property type="match status" value="1"/>
</dbReference>
<dbReference type="PANTHER" id="PTHR16026">
    <property type="entry name" value="CARTILAGE ACIDIC PROTEIN 1"/>
    <property type="match status" value="1"/>
</dbReference>